<keyword evidence="2" id="KW-0732">Signal</keyword>
<evidence type="ECO:0000313" key="4">
    <source>
        <dbReference type="EMBL" id="CAH0537800.1"/>
    </source>
</evidence>
<feature type="signal peptide" evidence="2">
    <location>
        <begin position="1"/>
        <end position="24"/>
    </location>
</feature>
<sequence length="367" mass="41262">MIIRRIPALLLALSPIWLSTPLLAEEVNQVDPVTTIDKKLSTKQAEIDTMASEYDSESGQLQQLKNEQAKLKREGDELGAKRNRAKSALDKQYSRLLEDPDTDLVSFQKKYQQAWAAVKANQNSKLETEQAITENEMKLSQIKQKQARLNTEFSNLEEQRVEARVKRLAAELRESSVLETSYKTTCSTTMTLAECSSQGKHLAKQKAVKSFRSELMDNLTESVIAKQNVKGVQLNIHVQESQIIRAGFEGNNEYFTQMQAQLQAKPEAIAACKLLNVSSRYCLKGDAAKKANDKNKSWANVTVRSDQYNDSVTINGIDYGSTPVELVLPTGRHQVTVSKDGYETYNQTINVKGRDTVWVKLRPSKQT</sequence>
<feature type="coiled-coil region" evidence="1">
    <location>
        <begin position="139"/>
        <end position="166"/>
    </location>
</feature>
<comment type="caution">
    <text evidence="4">The sequence shown here is derived from an EMBL/GenBank/DDBJ whole genome shotgun (WGS) entry which is preliminary data.</text>
</comment>
<gene>
    <name evidence="4" type="ORF">VMF7928_01353</name>
</gene>
<evidence type="ECO:0000256" key="2">
    <source>
        <dbReference type="SAM" id="SignalP"/>
    </source>
</evidence>
<reference evidence="4" key="1">
    <citation type="submission" date="2021-11" db="EMBL/GenBank/DDBJ databases">
        <authorList>
            <person name="Rodrigo-Torres L."/>
            <person name="Arahal R. D."/>
            <person name="Lucena T."/>
        </authorList>
    </citation>
    <scope>NUCLEOTIDE SEQUENCE</scope>
    <source>
        <strain evidence="4">CECT 7928</strain>
    </source>
</reference>
<protein>
    <recommendedName>
        <fullName evidence="3">PEGA domain-containing protein</fullName>
    </recommendedName>
</protein>
<dbReference type="InterPro" id="IPR013229">
    <property type="entry name" value="PEGA"/>
</dbReference>
<keyword evidence="5" id="KW-1185">Reference proteome</keyword>
<dbReference type="EMBL" id="CAKLDM010000001">
    <property type="protein sequence ID" value="CAH0537800.1"/>
    <property type="molecule type" value="Genomic_DNA"/>
</dbReference>
<organism evidence="4 5">
    <name type="scientific">Vibrio marisflavi CECT 7928</name>
    <dbReference type="NCBI Taxonomy" id="634439"/>
    <lineage>
        <taxon>Bacteria</taxon>
        <taxon>Pseudomonadati</taxon>
        <taxon>Pseudomonadota</taxon>
        <taxon>Gammaproteobacteria</taxon>
        <taxon>Vibrionales</taxon>
        <taxon>Vibrionaceae</taxon>
        <taxon>Vibrio</taxon>
    </lineage>
</organism>
<feature type="domain" description="PEGA" evidence="3">
    <location>
        <begin position="298"/>
        <end position="362"/>
    </location>
</feature>
<accession>A0ABN8E623</accession>
<feature type="chain" id="PRO_5046415771" description="PEGA domain-containing protein" evidence="2">
    <location>
        <begin position="25"/>
        <end position="367"/>
    </location>
</feature>
<evidence type="ECO:0000256" key="1">
    <source>
        <dbReference type="SAM" id="Coils"/>
    </source>
</evidence>
<dbReference type="Pfam" id="PF08308">
    <property type="entry name" value="PEGA"/>
    <property type="match status" value="1"/>
</dbReference>
<evidence type="ECO:0000259" key="3">
    <source>
        <dbReference type="Pfam" id="PF08308"/>
    </source>
</evidence>
<feature type="coiled-coil region" evidence="1">
    <location>
        <begin position="47"/>
        <end position="81"/>
    </location>
</feature>
<dbReference type="Proteomes" id="UP000838748">
    <property type="component" value="Unassembled WGS sequence"/>
</dbReference>
<proteinExistence type="predicted"/>
<evidence type="ECO:0000313" key="5">
    <source>
        <dbReference type="Proteomes" id="UP000838748"/>
    </source>
</evidence>
<dbReference type="Gene3D" id="2.60.40.1120">
    <property type="entry name" value="Carboxypeptidase-like, regulatory domain"/>
    <property type="match status" value="1"/>
</dbReference>
<dbReference type="RefSeq" id="WP_237360688.1">
    <property type="nucleotide sequence ID" value="NZ_CAKLDM010000001.1"/>
</dbReference>
<name>A0ABN8E623_9VIBR</name>
<keyword evidence="1" id="KW-0175">Coiled coil</keyword>